<comment type="similarity">
    <text evidence="2">Belongs to the RmuC family.</text>
</comment>
<dbReference type="PANTHER" id="PTHR30563:SF0">
    <property type="entry name" value="DNA RECOMBINATION PROTEIN RMUC"/>
    <property type="match status" value="1"/>
</dbReference>
<evidence type="ECO:0000256" key="4">
    <source>
        <dbReference type="ARBA" id="ARBA00023054"/>
    </source>
</evidence>
<feature type="transmembrane region" description="Helical" evidence="8">
    <location>
        <begin position="34"/>
        <end position="54"/>
    </location>
</feature>
<proteinExistence type="inferred from homology"/>
<sequence>MRPLGRVWRFLVRLCPMNEPLLRIGEHMVTLGEALAGLGAAAVAALLLLLVAVARSGAARRREAEDAEMRLENLERLQAEATGRLQAFASALGARQANLARGVAERLDAVGARVGEGLNASGQATAEQLQRLEARLAVIDAAGAQIGALAGQVTDLRAILANKPARGAFGQGRMEAILRDALPPQAYAFQARLSTGVRPDALIRLPGDRRGLAVDAKFPLEGFERLRLAENPEATKAAETRVRQDVGRHIADVAEKYLIAGETQDVALLFVPSEQIHAQLAESFDDVVQRAHRARVLIVSPSLLTLAVQVVQGLTRDAALRDQAHLLQAEVGRLLDDMRRLAERVDKLKQHFGQASGDLDQIAISAEKIARRGARLEQMELGPAPAAETLPNPLRRDAAE</sequence>
<dbReference type="InterPro" id="IPR003798">
    <property type="entry name" value="DNA_recombination_RmuC"/>
</dbReference>
<keyword evidence="4 6" id="KW-0175">Coiled coil</keyword>
<evidence type="ECO:0000256" key="2">
    <source>
        <dbReference type="ARBA" id="ARBA00009840"/>
    </source>
</evidence>
<evidence type="ECO:0000256" key="1">
    <source>
        <dbReference type="ARBA" id="ARBA00003416"/>
    </source>
</evidence>
<keyword evidence="10" id="KW-1185">Reference proteome</keyword>
<dbReference type="GO" id="GO:0006310">
    <property type="term" value="P:DNA recombination"/>
    <property type="evidence" value="ECO:0007669"/>
    <property type="project" value="UniProtKB-KW"/>
</dbReference>
<gene>
    <name evidence="9" type="ORF">GCM10008171_01320</name>
</gene>
<evidence type="ECO:0000256" key="8">
    <source>
        <dbReference type="SAM" id="Phobius"/>
    </source>
</evidence>
<accession>A0A9W6JF58</accession>
<comment type="caution">
    <text evidence="9">The sequence shown here is derived from an EMBL/GenBank/DDBJ whole genome shotgun (WGS) entry which is preliminary data.</text>
</comment>
<organism evidence="9 10">
    <name type="scientific">Methylopila jiangsuensis</name>
    <dbReference type="NCBI Taxonomy" id="586230"/>
    <lineage>
        <taxon>Bacteria</taxon>
        <taxon>Pseudomonadati</taxon>
        <taxon>Pseudomonadota</taxon>
        <taxon>Alphaproteobacteria</taxon>
        <taxon>Hyphomicrobiales</taxon>
        <taxon>Methylopilaceae</taxon>
        <taxon>Methylopila</taxon>
    </lineage>
</organism>
<comment type="function">
    <text evidence="1">Involved in DNA recombination.</text>
</comment>
<protein>
    <recommendedName>
        <fullName evidence="3">DNA recombination protein RmuC homolog</fullName>
    </recommendedName>
</protein>
<keyword evidence="8" id="KW-1133">Transmembrane helix</keyword>
<reference evidence="9" key="2">
    <citation type="submission" date="2023-01" db="EMBL/GenBank/DDBJ databases">
        <authorList>
            <person name="Sun Q."/>
            <person name="Evtushenko L."/>
        </authorList>
    </citation>
    <scope>NUCLEOTIDE SEQUENCE</scope>
    <source>
        <strain evidence="9">VKM B-2555</strain>
    </source>
</reference>
<evidence type="ECO:0000256" key="6">
    <source>
        <dbReference type="SAM" id="Coils"/>
    </source>
</evidence>
<evidence type="ECO:0000256" key="7">
    <source>
        <dbReference type="SAM" id="MobiDB-lite"/>
    </source>
</evidence>
<dbReference type="AlphaFoldDB" id="A0A9W6JF58"/>
<feature type="coiled-coil region" evidence="6">
    <location>
        <begin position="57"/>
        <end position="84"/>
    </location>
</feature>
<dbReference type="Pfam" id="PF02646">
    <property type="entry name" value="RmuC"/>
    <property type="match status" value="1"/>
</dbReference>
<dbReference type="EMBL" id="BSFK01000003">
    <property type="protein sequence ID" value="GLK74879.1"/>
    <property type="molecule type" value="Genomic_DNA"/>
</dbReference>
<evidence type="ECO:0000256" key="5">
    <source>
        <dbReference type="ARBA" id="ARBA00023172"/>
    </source>
</evidence>
<evidence type="ECO:0000256" key="3">
    <source>
        <dbReference type="ARBA" id="ARBA00021840"/>
    </source>
</evidence>
<keyword evidence="8" id="KW-0812">Transmembrane</keyword>
<keyword evidence="5" id="KW-0233">DNA recombination</keyword>
<dbReference type="Proteomes" id="UP001143364">
    <property type="component" value="Unassembled WGS sequence"/>
</dbReference>
<name>A0A9W6JF58_9HYPH</name>
<keyword evidence="8" id="KW-0472">Membrane</keyword>
<dbReference type="PANTHER" id="PTHR30563">
    <property type="entry name" value="DNA RECOMBINATION PROTEIN RMUC"/>
    <property type="match status" value="1"/>
</dbReference>
<reference evidence="9" key="1">
    <citation type="journal article" date="2014" name="Int. J. Syst. Evol. Microbiol.">
        <title>Complete genome sequence of Corynebacterium casei LMG S-19264T (=DSM 44701T), isolated from a smear-ripened cheese.</title>
        <authorList>
            <consortium name="US DOE Joint Genome Institute (JGI-PGF)"/>
            <person name="Walter F."/>
            <person name="Albersmeier A."/>
            <person name="Kalinowski J."/>
            <person name="Ruckert C."/>
        </authorList>
    </citation>
    <scope>NUCLEOTIDE SEQUENCE</scope>
    <source>
        <strain evidence="9">VKM B-2555</strain>
    </source>
</reference>
<feature type="region of interest" description="Disordered" evidence="7">
    <location>
        <begin position="381"/>
        <end position="400"/>
    </location>
</feature>
<evidence type="ECO:0000313" key="9">
    <source>
        <dbReference type="EMBL" id="GLK74879.1"/>
    </source>
</evidence>
<evidence type="ECO:0000313" key="10">
    <source>
        <dbReference type="Proteomes" id="UP001143364"/>
    </source>
</evidence>